<dbReference type="EC" id="4.4.1.13" evidence="2"/>
<dbReference type="GO" id="GO:0047804">
    <property type="term" value="F:cysteine-S-conjugate beta-lyase activity"/>
    <property type="evidence" value="ECO:0007669"/>
    <property type="project" value="UniProtKB-EC"/>
</dbReference>
<dbReference type="AlphaFoldDB" id="U2MSU4"/>
<dbReference type="EMBL" id="AWGW01000006">
    <property type="protein sequence ID" value="ERK02319.1"/>
    <property type="molecule type" value="Genomic_DNA"/>
</dbReference>
<reference evidence="7 8" key="1">
    <citation type="submission" date="2013-08" db="EMBL/GenBank/DDBJ databases">
        <authorList>
            <person name="Durkin A.S."/>
            <person name="Haft D.R."/>
            <person name="McCorrison J."/>
            <person name="Torralba M."/>
            <person name="Gillis M."/>
            <person name="Haft D.H."/>
            <person name="Methe B."/>
            <person name="Sutton G."/>
            <person name="Nelson K.E."/>
        </authorList>
    </citation>
    <scope>NUCLEOTIDE SEQUENCE [LARGE SCALE GENOMIC DNA]</scope>
    <source>
        <strain evidence="7 8">F0493</strain>
    </source>
</reference>
<evidence type="ECO:0000256" key="4">
    <source>
        <dbReference type="ARBA" id="ARBA00023239"/>
    </source>
</evidence>
<organism evidence="7 8">
    <name type="scientific">Segatella salivae F0493</name>
    <dbReference type="NCBI Taxonomy" id="1395125"/>
    <lineage>
        <taxon>Bacteria</taxon>
        <taxon>Pseudomonadati</taxon>
        <taxon>Bacteroidota</taxon>
        <taxon>Bacteroidia</taxon>
        <taxon>Bacteroidales</taxon>
        <taxon>Prevotellaceae</taxon>
        <taxon>Segatella</taxon>
    </lineage>
</organism>
<dbReference type="InterPro" id="IPR015422">
    <property type="entry name" value="PyrdxlP-dep_Trfase_small"/>
</dbReference>
<dbReference type="CDD" id="cd00609">
    <property type="entry name" value="AAT_like"/>
    <property type="match status" value="1"/>
</dbReference>
<name>U2MSU4_9BACT</name>
<evidence type="ECO:0000313" key="7">
    <source>
        <dbReference type="EMBL" id="ERK02319.1"/>
    </source>
</evidence>
<dbReference type="InterPro" id="IPR027619">
    <property type="entry name" value="C-S_lyase_PatB-like"/>
</dbReference>
<dbReference type="Pfam" id="PF00155">
    <property type="entry name" value="Aminotran_1_2"/>
    <property type="match status" value="1"/>
</dbReference>
<dbReference type="InterPro" id="IPR004839">
    <property type="entry name" value="Aminotransferase_I/II_large"/>
</dbReference>
<dbReference type="PANTHER" id="PTHR43525">
    <property type="entry name" value="PROTEIN MALY"/>
    <property type="match status" value="1"/>
</dbReference>
<dbReference type="InterPro" id="IPR015424">
    <property type="entry name" value="PyrdxlP-dep_Trfase"/>
</dbReference>
<evidence type="ECO:0000256" key="1">
    <source>
        <dbReference type="ARBA" id="ARBA00001933"/>
    </source>
</evidence>
<keyword evidence="4 7" id="KW-0456">Lyase</keyword>
<dbReference type="NCBIfam" id="TIGR04350">
    <property type="entry name" value="C_S_lyase_PatB"/>
    <property type="match status" value="1"/>
</dbReference>
<comment type="similarity">
    <text evidence="5">Belongs to the class-II pyridoxal-phosphate-dependent aminotransferase family. MalY/PatB cystathionine beta-lyase subfamily.</text>
</comment>
<dbReference type="Proteomes" id="UP000017023">
    <property type="component" value="Unassembled WGS sequence"/>
</dbReference>
<accession>U2MSU4</accession>
<evidence type="ECO:0000256" key="5">
    <source>
        <dbReference type="ARBA" id="ARBA00037974"/>
    </source>
</evidence>
<evidence type="ECO:0000313" key="8">
    <source>
        <dbReference type="Proteomes" id="UP000017023"/>
    </source>
</evidence>
<feature type="domain" description="Aminotransferase class I/classII large" evidence="6">
    <location>
        <begin position="35"/>
        <end position="382"/>
    </location>
</feature>
<dbReference type="InterPro" id="IPR051798">
    <property type="entry name" value="Class-II_PLP-Dep_Aminotrans"/>
</dbReference>
<dbReference type="Gene3D" id="3.40.640.10">
    <property type="entry name" value="Type I PLP-dependent aspartate aminotransferase-like (Major domain)"/>
    <property type="match status" value="1"/>
</dbReference>
<dbReference type="PANTHER" id="PTHR43525:SF1">
    <property type="entry name" value="PROTEIN MALY"/>
    <property type="match status" value="1"/>
</dbReference>
<sequence>MNKFNFDEKVVRRGTNSIKWDEPKEDGVLPMWVADMDFKTAPCILEALKQRLDHGVFGYTYVPDSFYEAIIHWFSRRHQWQIQREDILYTSGVVPAISCALKAITMPGEKVLIQTPVYNCFFSSIRNSGCEVLENPLCRQGDSYVIDFEDFESKCADEKTTVFLLCNPHNPAGRVWTKDELQRMNDICMKHNVKVIADEIHCEIVMPGYTFQPFAAVNEACCNNSVVLNSPTKAFNIAGLQIATIICHDAELRRRIDRAININEVCDVNPFGVIALQAAYNQGEEWLDELNLYINENYLTLKRFFNEHLPKIKLCRLEGTYLAWADLSHTTLTADEATQKLLSQAKVMFNSGTMYGQQAGAHYLRINLACTRETLMEGLKRIGRELSPYMIDESQGCPI</sequence>
<dbReference type="SUPFAM" id="SSF53383">
    <property type="entry name" value="PLP-dependent transferases"/>
    <property type="match status" value="1"/>
</dbReference>
<evidence type="ECO:0000256" key="3">
    <source>
        <dbReference type="ARBA" id="ARBA00022898"/>
    </source>
</evidence>
<dbReference type="GeneID" id="78496948"/>
<dbReference type="GO" id="GO:0030170">
    <property type="term" value="F:pyridoxal phosphate binding"/>
    <property type="evidence" value="ECO:0007669"/>
    <property type="project" value="InterPro"/>
</dbReference>
<evidence type="ECO:0000256" key="2">
    <source>
        <dbReference type="ARBA" id="ARBA00012224"/>
    </source>
</evidence>
<dbReference type="PATRIC" id="fig|1395125.3.peg.220"/>
<keyword evidence="3" id="KW-0663">Pyridoxal phosphate</keyword>
<dbReference type="RefSeq" id="WP_021824613.1">
    <property type="nucleotide sequence ID" value="NZ_AWGW01000006.1"/>
</dbReference>
<comment type="caution">
    <text evidence="7">The sequence shown here is derived from an EMBL/GenBank/DDBJ whole genome shotgun (WGS) entry which is preliminary data.</text>
</comment>
<protein>
    <recommendedName>
        <fullName evidence="2">cysteine-S-conjugate beta-lyase</fullName>
        <ecNumber evidence="2">4.4.1.13</ecNumber>
    </recommendedName>
</protein>
<proteinExistence type="inferred from homology"/>
<gene>
    <name evidence="7" type="ORF">HMPREF9145_0431</name>
</gene>
<dbReference type="Gene3D" id="3.90.1150.10">
    <property type="entry name" value="Aspartate Aminotransferase, domain 1"/>
    <property type="match status" value="1"/>
</dbReference>
<dbReference type="InterPro" id="IPR015421">
    <property type="entry name" value="PyrdxlP-dep_Trfase_major"/>
</dbReference>
<evidence type="ECO:0000259" key="6">
    <source>
        <dbReference type="Pfam" id="PF00155"/>
    </source>
</evidence>
<comment type="cofactor">
    <cofactor evidence="1">
        <name>pyridoxal 5'-phosphate</name>
        <dbReference type="ChEBI" id="CHEBI:597326"/>
    </cofactor>
</comment>